<dbReference type="InterPro" id="IPR008991">
    <property type="entry name" value="Translation_prot_SH3-like_sf"/>
</dbReference>
<evidence type="ECO:0000256" key="3">
    <source>
        <dbReference type="ARBA" id="ARBA00023274"/>
    </source>
</evidence>
<dbReference type="RefSeq" id="WP_126954293.1">
    <property type="nucleotide sequence ID" value="NZ_RZGR01000042.1"/>
</dbReference>
<dbReference type="InterPro" id="IPR041988">
    <property type="entry name" value="Ribosomal_uL24_KOW"/>
</dbReference>
<comment type="function">
    <text evidence="5">One of the proteins that surrounds the polypeptide exit tunnel on the outside of the subunit.</text>
</comment>
<accession>A0A3S0VM50</accession>
<evidence type="ECO:0000256" key="2">
    <source>
        <dbReference type="ARBA" id="ARBA00022980"/>
    </source>
</evidence>
<evidence type="ECO:0000256" key="1">
    <source>
        <dbReference type="ARBA" id="ARBA00010618"/>
    </source>
</evidence>
<dbReference type="InterPro" id="IPR057264">
    <property type="entry name" value="Ribosomal_uL24_C"/>
</dbReference>
<organism evidence="7 8">
    <name type="scientific">Legionella septentrionalis</name>
    <dbReference type="NCBI Taxonomy" id="2498109"/>
    <lineage>
        <taxon>Bacteria</taxon>
        <taxon>Pseudomonadati</taxon>
        <taxon>Pseudomonadota</taxon>
        <taxon>Gammaproteobacteria</taxon>
        <taxon>Legionellales</taxon>
        <taxon>Legionellaceae</taxon>
        <taxon>Legionella</taxon>
    </lineage>
</organism>
<comment type="subunit">
    <text evidence="5">Part of the 50S ribosomal subunit.</text>
</comment>
<dbReference type="AlphaFoldDB" id="A0A3S0VM50"/>
<dbReference type="SUPFAM" id="SSF50104">
    <property type="entry name" value="Translation proteins SH3-like domain"/>
    <property type="match status" value="1"/>
</dbReference>
<dbReference type="Pfam" id="PF00467">
    <property type="entry name" value="KOW"/>
    <property type="match status" value="1"/>
</dbReference>
<dbReference type="NCBIfam" id="TIGR01079">
    <property type="entry name" value="rplX_bact"/>
    <property type="match status" value="1"/>
</dbReference>
<proteinExistence type="inferred from homology"/>
<keyword evidence="8" id="KW-1185">Reference proteome</keyword>
<evidence type="ECO:0000313" key="7">
    <source>
        <dbReference type="EMBL" id="RUQ81040.1"/>
    </source>
</evidence>
<dbReference type="InterPro" id="IPR005824">
    <property type="entry name" value="KOW"/>
</dbReference>
<dbReference type="GO" id="GO:0005840">
    <property type="term" value="C:ribosome"/>
    <property type="evidence" value="ECO:0007669"/>
    <property type="project" value="UniProtKB-KW"/>
</dbReference>
<keyword evidence="2 5" id="KW-0689">Ribosomal protein</keyword>
<dbReference type="GO" id="GO:0019843">
    <property type="term" value="F:rRNA binding"/>
    <property type="evidence" value="ECO:0007669"/>
    <property type="project" value="UniProtKB-UniRule"/>
</dbReference>
<dbReference type="CDD" id="cd06089">
    <property type="entry name" value="KOW_RPL26"/>
    <property type="match status" value="1"/>
</dbReference>
<keyword evidence="5" id="KW-0699">rRNA-binding</keyword>
<dbReference type="OrthoDB" id="9807419at2"/>
<dbReference type="GO" id="GO:1990904">
    <property type="term" value="C:ribonucleoprotein complex"/>
    <property type="evidence" value="ECO:0007669"/>
    <property type="project" value="UniProtKB-KW"/>
</dbReference>
<dbReference type="HAMAP" id="MF_01326_B">
    <property type="entry name" value="Ribosomal_uL24_B"/>
    <property type="match status" value="1"/>
</dbReference>
<dbReference type="Pfam" id="PF17136">
    <property type="entry name" value="ribosomal_L24"/>
    <property type="match status" value="1"/>
</dbReference>
<keyword evidence="5" id="KW-0694">RNA-binding</keyword>
<reference evidence="7 8" key="1">
    <citation type="submission" date="2018-12" db="EMBL/GenBank/DDBJ databases">
        <title>Legionella sp,whole genome shotgun sequence.</title>
        <authorList>
            <person name="Wu H."/>
        </authorList>
    </citation>
    <scope>NUCLEOTIDE SEQUENCE [LARGE SCALE GENOMIC DNA]</scope>
    <source>
        <strain evidence="8">km714</strain>
    </source>
</reference>
<dbReference type="Gene3D" id="2.30.30.30">
    <property type="match status" value="1"/>
</dbReference>
<feature type="domain" description="KOW" evidence="6">
    <location>
        <begin position="3"/>
        <end position="30"/>
    </location>
</feature>
<evidence type="ECO:0000256" key="5">
    <source>
        <dbReference type="HAMAP-Rule" id="MF_01326"/>
    </source>
</evidence>
<dbReference type="InterPro" id="IPR014722">
    <property type="entry name" value="Rib_uL2_dom2"/>
</dbReference>
<evidence type="ECO:0000259" key="6">
    <source>
        <dbReference type="SMART" id="SM00739"/>
    </source>
</evidence>
<dbReference type="EMBL" id="RZGR01000042">
    <property type="protein sequence ID" value="RUQ81040.1"/>
    <property type="molecule type" value="Genomic_DNA"/>
</dbReference>
<dbReference type="PANTHER" id="PTHR12903">
    <property type="entry name" value="MITOCHONDRIAL RIBOSOMAL PROTEIN L24"/>
    <property type="match status" value="1"/>
</dbReference>
<dbReference type="SMART" id="SM00739">
    <property type="entry name" value="KOW"/>
    <property type="match status" value="1"/>
</dbReference>
<gene>
    <name evidence="5" type="primary">rplX</name>
    <name evidence="7" type="ORF">EKM59_10765</name>
</gene>
<comment type="caution">
    <text evidence="7">The sequence shown here is derived from an EMBL/GenBank/DDBJ whole genome shotgun (WGS) entry which is preliminary data.</text>
</comment>
<sequence length="108" mass="11899">MKRIKKGDTVIVTAGKSKNHVGKVLRVVGEKLVVEGANVVKKHVKPNPQINQKGGIIAKEAPLDASNVALYNPATKKADKVGFKFLEKDGNRYKVRYFKSNDEVIDLV</sequence>
<protein>
    <recommendedName>
        <fullName evidence="4 5">Large ribosomal subunit protein uL24</fullName>
    </recommendedName>
</protein>
<evidence type="ECO:0000313" key="8">
    <source>
        <dbReference type="Proteomes" id="UP000288012"/>
    </source>
</evidence>
<comment type="similarity">
    <text evidence="1 5">Belongs to the universal ribosomal protein uL24 family.</text>
</comment>
<evidence type="ECO:0000256" key="4">
    <source>
        <dbReference type="ARBA" id="ARBA00035206"/>
    </source>
</evidence>
<keyword evidence="3 5" id="KW-0687">Ribonucleoprotein</keyword>
<dbReference type="GO" id="GO:0006412">
    <property type="term" value="P:translation"/>
    <property type="evidence" value="ECO:0007669"/>
    <property type="project" value="UniProtKB-UniRule"/>
</dbReference>
<dbReference type="Proteomes" id="UP000288012">
    <property type="component" value="Unassembled WGS sequence"/>
</dbReference>
<dbReference type="InterPro" id="IPR003256">
    <property type="entry name" value="Ribosomal_uL24"/>
</dbReference>
<dbReference type="GO" id="GO:0003735">
    <property type="term" value="F:structural constituent of ribosome"/>
    <property type="evidence" value="ECO:0007669"/>
    <property type="project" value="InterPro"/>
</dbReference>
<name>A0A3S0VM50_9GAMM</name>
<comment type="function">
    <text evidence="5">One of two assembly initiator proteins, it binds directly to the 5'-end of the 23S rRNA, where it nucleates assembly of the 50S subunit.</text>
</comment>